<dbReference type="EMBL" id="JBHTGP010000008">
    <property type="protein sequence ID" value="MFD0686239.1"/>
    <property type="molecule type" value="Genomic_DNA"/>
</dbReference>
<feature type="domain" description="STAS" evidence="4">
    <location>
        <begin position="29"/>
        <end position="133"/>
    </location>
</feature>
<dbReference type="SUPFAM" id="SSF52091">
    <property type="entry name" value="SpoIIaa-like"/>
    <property type="match status" value="1"/>
</dbReference>
<evidence type="ECO:0000256" key="3">
    <source>
        <dbReference type="SAM" id="MobiDB-lite"/>
    </source>
</evidence>
<name>A0ABW2XKW1_9ACTN</name>
<dbReference type="PANTHER" id="PTHR33495:SF2">
    <property type="entry name" value="ANTI-SIGMA FACTOR ANTAGONIST TM_1081-RELATED"/>
    <property type="match status" value="1"/>
</dbReference>
<reference evidence="6" key="1">
    <citation type="journal article" date="2019" name="Int. J. Syst. Evol. Microbiol.">
        <title>The Global Catalogue of Microorganisms (GCM) 10K type strain sequencing project: providing services to taxonomists for standard genome sequencing and annotation.</title>
        <authorList>
            <consortium name="The Broad Institute Genomics Platform"/>
            <consortium name="The Broad Institute Genome Sequencing Center for Infectious Disease"/>
            <person name="Wu L."/>
            <person name="Ma J."/>
        </authorList>
    </citation>
    <scope>NUCLEOTIDE SEQUENCE [LARGE SCALE GENOMIC DNA]</scope>
    <source>
        <strain evidence="6">JCM 9371</strain>
    </source>
</reference>
<dbReference type="Proteomes" id="UP001597063">
    <property type="component" value="Unassembled WGS sequence"/>
</dbReference>
<dbReference type="InterPro" id="IPR003658">
    <property type="entry name" value="Anti-sigma_ant"/>
</dbReference>
<dbReference type="NCBIfam" id="TIGR00377">
    <property type="entry name" value="ant_ant_sig"/>
    <property type="match status" value="1"/>
</dbReference>
<feature type="region of interest" description="Disordered" evidence="3">
    <location>
        <begin position="125"/>
        <end position="145"/>
    </location>
</feature>
<proteinExistence type="inferred from homology"/>
<evidence type="ECO:0000256" key="1">
    <source>
        <dbReference type="ARBA" id="ARBA00009013"/>
    </source>
</evidence>
<comment type="similarity">
    <text evidence="1 2">Belongs to the anti-sigma-factor antagonist family.</text>
</comment>
<evidence type="ECO:0000259" key="4">
    <source>
        <dbReference type="PROSITE" id="PS50801"/>
    </source>
</evidence>
<protein>
    <recommendedName>
        <fullName evidence="2">Anti-sigma factor antagonist</fullName>
    </recommendedName>
</protein>
<dbReference type="PANTHER" id="PTHR33495">
    <property type="entry name" value="ANTI-SIGMA FACTOR ANTAGONIST TM_1081-RELATED-RELATED"/>
    <property type="match status" value="1"/>
</dbReference>
<gene>
    <name evidence="5" type="ORF">ACFQZM_17200</name>
</gene>
<dbReference type="InterPro" id="IPR002645">
    <property type="entry name" value="STAS_dom"/>
</dbReference>
<comment type="caution">
    <text evidence="5">The sequence shown here is derived from an EMBL/GenBank/DDBJ whole genome shotgun (WGS) entry which is preliminary data.</text>
</comment>
<dbReference type="PROSITE" id="PS50801">
    <property type="entry name" value="STAS"/>
    <property type="match status" value="1"/>
</dbReference>
<organism evidence="5 6">
    <name type="scientific">Actinomadura fibrosa</name>
    <dbReference type="NCBI Taxonomy" id="111802"/>
    <lineage>
        <taxon>Bacteria</taxon>
        <taxon>Bacillati</taxon>
        <taxon>Actinomycetota</taxon>
        <taxon>Actinomycetes</taxon>
        <taxon>Streptosporangiales</taxon>
        <taxon>Thermomonosporaceae</taxon>
        <taxon>Actinomadura</taxon>
    </lineage>
</organism>
<feature type="compositionally biased region" description="Basic and acidic residues" evidence="3">
    <location>
        <begin position="134"/>
        <end position="145"/>
    </location>
</feature>
<dbReference type="Pfam" id="PF13466">
    <property type="entry name" value="STAS_2"/>
    <property type="match status" value="1"/>
</dbReference>
<sequence>MTASAPDTSAPDAPLRLVATAPDAHSVRIALHGDLDYATTALLHDAVGSALDGSPDLRDLCLDCAGLGFCDSSGLGALLLVRRRTAAADIRLRITGRGPQLNRLLDITGTMEYLTGEEPAAVGSALGSAVPSAGERHDGETPGGS</sequence>
<dbReference type="Gene3D" id="3.30.750.24">
    <property type="entry name" value="STAS domain"/>
    <property type="match status" value="1"/>
</dbReference>
<dbReference type="CDD" id="cd07043">
    <property type="entry name" value="STAS_anti-anti-sigma_factors"/>
    <property type="match status" value="1"/>
</dbReference>
<dbReference type="RefSeq" id="WP_131764138.1">
    <property type="nucleotide sequence ID" value="NZ_CAACUY010000527.1"/>
</dbReference>
<evidence type="ECO:0000256" key="2">
    <source>
        <dbReference type="RuleBase" id="RU003749"/>
    </source>
</evidence>
<dbReference type="InterPro" id="IPR058548">
    <property type="entry name" value="MlaB-like_STAS"/>
</dbReference>
<keyword evidence="6" id="KW-1185">Reference proteome</keyword>
<dbReference type="InterPro" id="IPR036513">
    <property type="entry name" value="STAS_dom_sf"/>
</dbReference>
<accession>A0ABW2XKW1</accession>
<evidence type="ECO:0000313" key="5">
    <source>
        <dbReference type="EMBL" id="MFD0686239.1"/>
    </source>
</evidence>
<evidence type="ECO:0000313" key="6">
    <source>
        <dbReference type="Proteomes" id="UP001597063"/>
    </source>
</evidence>